<dbReference type="AlphaFoldDB" id="A0A3A1QN42"/>
<dbReference type="CDD" id="cd00610">
    <property type="entry name" value="OAT_like"/>
    <property type="match status" value="1"/>
</dbReference>
<dbReference type="NCBIfam" id="NF005375">
    <property type="entry name" value="PRK06917.1"/>
    <property type="match status" value="1"/>
</dbReference>
<reference evidence="5 6" key="1">
    <citation type="submission" date="2018-09" db="EMBL/GenBank/DDBJ databases">
        <title>Bacillus saliacetes sp. nov., isolated from Thai shrimp paste (Ka-pi).</title>
        <authorList>
            <person name="Daroonpunt R."/>
            <person name="Tanasupawat S."/>
            <person name="Yiamsombut S."/>
        </authorList>
    </citation>
    <scope>NUCLEOTIDE SEQUENCE [LARGE SCALE GENOMIC DNA]</scope>
    <source>
        <strain evidence="5 6">SKP7-4</strain>
    </source>
</reference>
<dbReference type="FunFam" id="3.40.640.10:FF:000004">
    <property type="entry name" value="Acetylornithine aminotransferase"/>
    <property type="match status" value="1"/>
</dbReference>
<dbReference type="InterPro" id="IPR049704">
    <property type="entry name" value="Aminotrans_3_PPA_site"/>
</dbReference>
<evidence type="ECO:0000313" key="6">
    <source>
        <dbReference type="Proteomes" id="UP000265801"/>
    </source>
</evidence>
<evidence type="ECO:0000313" key="5">
    <source>
        <dbReference type="EMBL" id="RIW28505.1"/>
    </source>
</evidence>
<dbReference type="RefSeq" id="WP_119549407.1">
    <property type="nucleotide sequence ID" value="NZ_QXIR01000044.1"/>
</dbReference>
<dbReference type="InterPro" id="IPR015421">
    <property type="entry name" value="PyrdxlP-dep_Trfase_major"/>
</dbReference>
<keyword evidence="5" id="KW-0808">Transferase</keyword>
<dbReference type="PROSITE" id="PS00600">
    <property type="entry name" value="AA_TRANSFER_CLASS_3"/>
    <property type="match status" value="1"/>
</dbReference>
<protein>
    <submittedName>
        <fullName evidence="5">Aspartate aminotransferase family protein</fullName>
    </submittedName>
</protein>
<keyword evidence="5" id="KW-0032">Aminotransferase</keyword>
<gene>
    <name evidence="5" type="ORF">D3H55_21700</name>
</gene>
<evidence type="ECO:0000256" key="3">
    <source>
        <dbReference type="ARBA" id="ARBA00022898"/>
    </source>
</evidence>
<dbReference type="InterPro" id="IPR005814">
    <property type="entry name" value="Aminotrans_3"/>
</dbReference>
<name>A0A3A1QN42_9BACI</name>
<comment type="cofactor">
    <cofactor evidence="1">
        <name>pyridoxal 5'-phosphate</name>
        <dbReference type="ChEBI" id="CHEBI:597326"/>
    </cofactor>
</comment>
<keyword evidence="3 4" id="KW-0663">Pyridoxal phosphate</keyword>
<organism evidence="5 6">
    <name type="scientific">Bacillus salacetis</name>
    <dbReference type="NCBI Taxonomy" id="2315464"/>
    <lineage>
        <taxon>Bacteria</taxon>
        <taxon>Bacillati</taxon>
        <taxon>Bacillota</taxon>
        <taxon>Bacilli</taxon>
        <taxon>Bacillales</taxon>
        <taxon>Bacillaceae</taxon>
        <taxon>Bacillus</taxon>
    </lineage>
</organism>
<dbReference type="InterPro" id="IPR015424">
    <property type="entry name" value="PyrdxlP-dep_Trfase"/>
</dbReference>
<dbReference type="InterPro" id="IPR015422">
    <property type="entry name" value="PyrdxlP-dep_Trfase_small"/>
</dbReference>
<proteinExistence type="inferred from homology"/>
<dbReference type="PIRSF" id="PIRSF000521">
    <property type="entry name" value="Transaminase_4ab_Lys_Orn"/>
    <property type="match status" value="1"/>
</dbReference>
<evidence type="ECO:0000256" key="4">
    <source>
        <dbReference type="RuleBase" id="RU003560"/>
    </source>
</evidence>
<comment type="caution">
    <text evidence="5">The sequence shown here is derived from an EMBL/GenBank/DDBJ whole genome shotgun (WGS) entry which is preliminary data.</text>
</comment>
<dbReference type="EMBL" id="QXIR01000044">
    <property type="protein sequence ID" value="RIW28505.1"/>
    <property type="molecule type" value="Genomic_DNA"/>
</dbReference>
<comment type="similarity">
    <text evidence="2 4">Belongs to the class-III pyridoxal-phosphate-dependent aminotransferase family.</text>
</comment>
<sequence length="437" mass="47648">MPHSHLIKPMLLEHYPEIDYGKGIFLYDKAGVEYLDACSGAVTANIGHGIEEILQAIYRQGQQVSFVYRSQFTNEPSEQLADLLSQETGLEWCFLVNSGSEAVETAVKIAIQHWQEKGKTAKRRVISRWLSYHGITFGALSASGHPVRRERFDSLVGDWPAIEPPYCYRCPYGKKYPECDVHCARQLETVIRRIGEGNIAAFIAEPVIGAAGGAIDAPKEYFQIIKDICDKYEILLISDEVMTGCGRTGTFLAMEQWGVQADIAVLGKGLSAGYAPIAATLISEEVLKPIMEGTQVIMSGHTFSANPLSSAAALAVLKLIKSEKLIEGVEEKGEYLRKKLNSLKKDYPFIGDIRGKGLMIGIEFSGDTKGKAIDSAFTSLVVEGAKKEGLLLYPAAAGLDGRSGSAVLIAPPLTTSPEELDELIGRLNKTFEGLSRL</sequence>
<dbReference type="GO" id="GO:0008483">
    <property type="term" value="F:transaminase activity"/>
    <property type="evidence" value="ECO:0007669"/>
    <property type="project" value="UniProtKB-KW"/>
</dbReference>
<dbReference type="Pfam" id="PF00202">
    <property type="entry name" value="Aminotran_3"/>
    <property type="match status" value="1"/>
</dbReference>
<dbReference type="Gene3D" id="3.40.640.10">
    <property type="entry name" value="Type I PLP-dependent aspartate aminotransferase-like (Major domain)"/>
    <property type="match status" value="1"/>
</dbReference>
<dbReference type="GO" id="GO:0030170">
    <property type="term" value="F:pyridoxal phosphate binding"/>
    <property type="evidence" value="ECO:0007669"/>
    <property type="project" value="InterPro"/>
</dbReference>
<evidence type="ECO:0000256" key="1">
    <source>
        <dbReference type="ARBA" id="ARBA00001933"/>
    </source>
</evidence>
<evidence type="ECO:0000256" key="2">
    <source>
        <dbReference type="ARBA" id="ARBA00008954"/>
    </source>
</evidence>
<accession>A0A3A1QN42</accession>
<dbReference type="SUPFAM" id="SSF53383">
    <property type="entry name" value="PLP-dependent transferases"/>
    <property type="match status" value="1"/>
</dbReference>
<dbReference type="OrthoDB" id="9807885at2"/>
<keyword evidence="6" id="KW-1185">Reference proteome</keyword>
<dbReference type="PANTHER" id="PTHR43094">
    <property type="entry name" value="AMINOTRANSFERASE"/>
    <property type="match status" value="1"/>
</dbReference>
<dbReference type="PANTHER" id="PTHR43094:SF1">
    <property type="entry name" value="AMINOTRANSFERASE CLASS-III"/>
    <property type="match status" value="1"/>
</dbReference>
<dbReference type="Proteomes" id="UP000265801">
    <property type="component" value="Unassembled WGS sequence"/>
</dbReference>
<dbReference type="Gene3D" id="3.90.1150.10">
    <property type="entry name" value="Aspartate Aminotransferase, domain 1"/>
    <property type="match status" value="1"/>
</dbReference>